<keyword evidence="3" id="KW-1185">Reference proteome</keyword>
<keyword evidence="1" id="KW-0812">Transmembrane</keyword>
<evidence type="ECO:0000256" key="1">
    <source>
        <dbReference type="SAM" id="Phobius"/>
    </source>
</evidence>
<name>A0A2V5IMN5_9MICC</name>
<evidence type="ECO:0000313" key="2">
    <source>
        <dbReference type="EMBL" id="PYI37878.1"/>
    </source>
</evidence>
<gene>
    <name evidence="2" type="ORF">CVS30_13140</name>
</gene>
<feature type="transmembrane region" description="Helical" evidence="1">
    <location>
        <begin position="81"/>
        <end position="102"/>
    </location>
</feature>
<evidence type="ECO:0008006" key="4">
    <source>
        <dbReference type="Google" id="ProtNLM"/>
    </source>
</evidence>
<evidence type="ECO:0000313" key="3">
    <source>
        <dbReference type="Proteomes" id="UP000247980"/>
    </source>
</evidence>
<keyword evidence="1" id="KW-1133">Transmembrane helix</keyword>
<feature type="transmembrane region" description="Helical" evidence="1">
    <location>
        <begin position="138"/>
        <end position="157"/>
    </location>
</feature>
<accession>A0A2V5IMN5</accession>
<sequence length="245" mass="26488">MTKEQTMKTASHKKWLDELTLELRLNDVSGKSIGDTLATVEEFLADSGQSPEEAFGTPRRYAAELAGGSVRPFRKDMRRTLALGTTSLVLFLVFSAALTPWLAGGQLFIGGLQLIFWVVLAAIVVALPLYLPFLLRHFWAVLAVPLIGGTFGVFSAILTPDTADDALLSIPPTPVLLISVGLLIFLSTIGTVLNLREKPDPVIHPLEDGTTTTLKARWLGLITEWLFPILAVVLLGITALFPAGT</sequence>
<proteinExistence type="predicted"/>
<dbReference type="EMBL" id="QJVC01000015">
    <property type="protein sequence ID" value="PYI37878.1"/>
    <property type="molecule type" value="Genomic_DNA"/>
</dbReference>
<organism evidence="2 3">
    <name type="scientific">Arthrobacter psychrolactophilus</name>
    <dbReference type="NCBI Taxonomy" id="92442"/>
    <lineage>
        <taxon>Bacteria</taxon>
        <taxon>Bacillati</taxon>
        <taxon>Actinomycetota</taxon>
        <taxon>Actinomycetes</taxon>
        <taxon>Micrococcales</taxon>
        <taxon>Micrococcaceae</taxon>
        <taxon>Arthrobacter</taxon>
    </lineage>
</organism>
<feature type="transmembrane region" description="Helical" evidence="1">
    <location>
        <begin position="108"/>
        <end position="131"/>
    </location>
</feature>
<reference evidence="2 3" key="1">
    <citation type="submission" date="2018-05" db="EMBL/GenBank/DDBJ databases">
        <title>Genetic diversity of glacier-inhabiting Cryobacterium bacteria in China and description of Cryobacterium mengkeensis sp. nov. and Arthrobacter glacialis sp. nov.</title>
        <authorList>
            <person name="Liu Q."/>
            <person name="Xin Y.-H."/>
        </authorList>
    </citation>
    <scope>NUCLEOTIDE SEQUENCE [LARGE SCALE GENOMIC DNA]</scope>
    <source>
        <strain evidence="2 3">B7</strain>
    </source>
</reference>
<feature type="transmembrane region" description="Helical" evidence="1">
    <location>
        <begin position="216"/>
        <end position="241"/>
    </location>
</feature>
<dbReference type="AlphaFoldDB" id="A0A2V5IMN5"/>
<feature type="transmembrane region" description="Helical" evidence="1">
    <location>
        <begin position="177"/>
        <end position="195"/>
    </location>
</feature>
<comment type="caution">
    <text evidence="2">The sequence shown here is derived from an EMBL/GenBank/DDBJ whole genome shotgun (WGS) entry which is preliminary data.</text>
</comment>
<protein>
    <recommendedName>
        <fullName evidence="4">DUF1129 domain-containing protein</fullName>
    </recommendedName>
</protein>
<dbReference type="OrthoDB" id="5192631at2"/>
<dbReference type="RefSeq" id="WP_110485791.1">
    <property type="nucleotide sequence ID" value="NZ_QJVC01000015.1"/>
</dbReference>
<keyword evidence="1" id="KW-0472">Membrane</keyword>
<dbReference type="Proteomes" id="UP000247980">
    <property type="component" value="Unassembled WGS sequence"/>
</dbReference>